<accession>A0A9P7KSC0</accession>
<evidence type="ECO:0000256" key="1">
    <source>
        <dbReference type="SAM" id="MobiDB-lite"/>
    </source>
</evidence>
<protein>
    <recommendedName>
        <fullName evidence="5">Extracellular membrane protein CFEM domain-containing protein</fullName>
    </recommendedName>
</protein>
<feature type="region of interest" description="Disordered" evidence="1">
    <location>
        <begin position="110"/>
        <end position="154"/>
    </location>
</feature>
<reference evidence="3" key="1">
    <citation type="submission" date="2021-04" db="EMBL/GenBank/DDBJ databases">
        <title>Draft genome of Fusarium avenaceum strain F156N33, isolated from an atmospheric sample in Virginia.</title>
        <authorList>
            <person name="Yang S."/>
            <person name="Vinatzer B.A."/>
            <person name="Coleman J."/>
        </authorList>
    </citation>
    <scope>NUCLEOTIDE SEQUENCE</scope>
    <source>
        <strain evidence="3">F156N33</strain>
    </source>
</reference>
<feature type="compositionally biased region" description="Low complexity" evidence="1">
    <location>
        <begin position="132"/>
        <end position="145"/>
    </location>
</feature>
<evidence type="ECO:0008006" key="5">
    <source>
        <dbReference type="Google" id="ProtNLM"/>
    </source>
</evidence>
<sequence>MHSPTSTLLTALSLASILQSTTALTTTYGGSSDSGIKCPGVLQANGGGSDSDGTCCVGGKLDLSTCEGWPICTGSTWEPKSVSCVTRVPVTAKDYSSIIESASSKYLQGSEASATDDSMPSATSTGGSSKQAASATATNSDASPSETGNSSVMKMPNLVGGVVGSILALWMAM</sequence>
<feature type="signal peptide" evidence="2">
    <location>
        <begin position="1"/>
        <end position="23"/>
    </location>
</feature>
<evidence type="ECO:0000313" key="3">
    <source>
        <dbReference type="EMBL" id="KAG5660074.1"/>
    </source>
</evidence>
<dbReference type="AlphaFoldDB" id="A0A9P7KSC0"/>
<keyword evidence="4" id="KW-1185">Reference proteome</keyword>
<evidence type="ECO:0000313" key="4">
    <source>
        <dbReference type="Proteomes" id="UP000782241"/>
    </source>
</evidence>
<feature type="chain" id="PRO_5040308487" description="Extracellular membrane protein CFEM domain-containing protein" evidence="2">
    <location>
        <begin position="24"/>
        <end position="173"/>
    </location>
</feature>
<keyword evidence="2" id="KW-0732">Signal</keyword>
<name>A0A9P7KSC0_9HYPO</name>
<feature type="compositionally biased region" description="Polar residues" evidence="1">
    <location>
        <begin position="110"/>
        <end position="131"/>
    </location>
</feature>
<dbReference type="EMBL" id="JAGPUO010000010">
    <property type="protein sequence ID" value="KAG5660074.1"/>
    <property type="molecule type" value="Genomic_DNA"/>
</dbReference>
<evidence type="ECO:0000256" key="2">
    <source>
        <dbReference type="SAM" id="SignalP"/>
    </source>
</evidence>
<dbReference type="Proteomes" id="UP000782241">
    <property type="component" value="Unassembled WGS sequence"/>
</dbReference>
<comment type="caution">
    <text evidence="3">The sequence shown here is derived from an EMBL/GenBank/DDBJ whole genome shotgun (WGS) entry which is preliminary data.</text>
</comment>
<organism evidence="3 4">
    <name type="scientific">Fusarium avenaceum</name>
    <dbReference type="NCBI Taxonomy" id="40199"/>
    <lineage>
        <taxon>Eukaryota</taxon>
        <taxon>Fungi</taxon>
        <taxon>Dikarya</taxon>
        <taxon>Ascomycota</taxon>
        <taxon>Pezizomycotina</taxon>
        <taxon>Sordariomycetes</taxon>
        <taxon>Hypocreomycetidae</taxon>
        <taxon>Hypocreales</taxon>
        <taxon>Nectriaceae</taxon>
        <taxon>Fusarium</taxon>
        <taxon>Fusarium tricinctum species complex</taxon>
    </lineage>
</organism>
<gene>
    <name evidence="3" type="ORF">KAF25_003596</name>
</gene>
<proteinExistence type="predicted"/>